<dbReference type="PANTHER" id="PTHR46648">
    <property type="entry name" value="HIT FAMILY PROTEIN 1"/>
    <property type="match status" value="1"/>
</dbReference>
<accession>A0ABS8F1E7</accession>
<dbReference type="InterPro" id="IPR019808">
    <property type="entry name" value="Histidine_triad_CS"/>
</dbReference>
<feature type="short sequence motif" description="Histidine triad motif" evidence="1">
    <location>
        <begin position="99"/>
        <end position="103"/>
    </location>
</feature>
<protein>
    <submittedName>
        <fullName evidence="3">HIT family protein</fullName>
    </submittedName>
</protein>
<evidence type="ECO:0000313" key="4">
    <source>
        <dbReference type="Proteomes" id="UP001299235"/>
    </source>
</evidence>
<dbReference type="InterPro" id="IPR036265">
    <property type="entry name" value="HIT-like_sf"/>
</dbReference>
<dbReference type="SUPFAM" id="SSF54197">
    <property type="entry name" value="HIT-like"/>
    <property type="match status" value="1"/>
</dbReference>
<evidence type="ECO:0000313" key="3">
    <source>
        <dbReference type="EMBL" id="MCC2150184.1"/>
    </source>
</evidence>
<dbReference type="PROSITE" id="PS51084">
    <property type="entry name" value="HIT_2"/>
    <property type="match status" value="1"/>
</dbReference>
<dbReference type="EMBL" id="JAJEQE010000060">
    <property type="protein sequence ID" value="MCC2150184.1"/>
    <property type="molecule type" value="Genomic_DNA"/>
</dbReference>
<comment type="caution">
    <text evidence="3">The sequence shown here is derived from an EMBL/GenBank/DDBJ whole genome shotgun (WGS) entry which is preliminary data.</text>
</comment>
<dbReference type="RefSeq" id="WP_022118580.1">
    <property type="nucleotide sequence ID" value="NZ_JAJEQE010000060.1"/>
</dbReference>
<evidence type="ECO:0000259" key="2">
    <source>
        <dbReference type="PROSITE" id="PS51084"/>
    </source>
</evidence>
<gene>
    <name evidence="3" type="ORF">LKD42_13210</name>
</gene>
<name>A0ABS8F1E7_9FIRM</name>
<keyword evidence="4" id="KW-1185">Reference proteome</keyword>
<dbReference type="Gene3D" id="3.30.428.10">
    <property type="entry name" value="HIT-like"/>
    <property type="match status" value="1"/>
</dbReference>
<feature type="domain" description="HIT" evidence="2">
    <location>
        <begin position="7"/>
        <end position="114"/>
    </location>
</feature>
<dbReference type="PROSITE" id="PS00892">
    <property type="entry name" value="HIT_1"/>
    <property type="match status" value="1"/>
</dbReference>
<sequence>MRDDNCIFCKIANGEIPSATLYEDEDFRVILDLGPATKGHALILPKNHFANLFEIPEDMDAKAFILAKKIAKKMKDVFGCDGVNIVQNNGVAAGQTVFHFHIHLIPRYEGDHAGVTWKPGTLTDEEREEILQKWK</sequence>
<evidence type="ECO:0000256" key="1">
    <source>
        <dbReference type="PROSITE-ProRule" id="PRU00464"/>
    </source>
</evidence>
<dbReference type="Proteomes" id="UP001299235">
    <property type="component" value="Unassembled WGS sequence"/>
</dbReference>
<dbReference type="CDD" id="cd01277">
    <property type="entry name" value="HINT_subgroup"/>
    <property type="match status" value="1"/>
</dbReference>
<dbReference type="InterPro" id="IPR011146">
    <property type="entry name" value="HIT-like"/>
</dbReference>
<proteinExistence type="predicted"/>
<dbReference type="PANTHER" id="PTHR46648:SF1">
    <property type="entry name" value="ADENOSINE 5'-MONOPHOSPHORAMIDASE HNT1"/>
    <property type="match status" value="1"/>
</dbReference>
<dbReference type="InterPro" id="IPR001310">
    <property type="entry name" value="Histidine_triad_HIT"/>
</dbReference>
<organism evidence="3 4">
    <name type="scientific">Hominisplanchenecus faecis</name>
    <dbReference type="NCBI Taxonomy" id="2885351"/>
    <lineage>
        <taxon>Bacteria</taxon>
        <taxon>Bacillati</taxon>
        <taxon>Bacillota</taxon>
        <taxon>Clostridia</taxon>
        <taxon>Lachnospirales</taxon>
        <taxon>Lachnospiraceae</taxon>
        <taxon>Hominisplanchenecus</taxon>
    </lineage>
</organism>
<reference evidence="3 4" key="1">
    <citation type="submission" date="2021-10" db="EMBL/GenBank/DDBJ databases">
        <title>Anaerobic single-cell dispensing facilitates the cultivation of human gut bacteria.</title>
        <authorList>
            <person name="Afrizal A."/>
        </authorList>
    </citation>
    <scope>NUCLEOTIDE SEQUENCE [LARGE SCALE GENOMIC DNA]</scope>
    <source>
        <strain evidence="3 4">CLA-AA-H246</strain>
    </source>
</reference>
<dbReference type="Pfam" id="PF01230">
    <property type="entry name" value="HIT"/>
    <property type="match status" value="1"/>
</dbReference>
<dbReference type="InterPro" id="IPR039384">
    <property type="entry name" value="HINT"/>
</dbReference>
<dbReference type="PRINTS" id="PR00332">
    <property type="entry name" value="HISTRIAD"/>
</dbReference>